<evidence type="ECO:0000256" key="3">
    <source>
        <dbReference type="ARBA" id="ARBA00022771"/>
    </source>
</evidence>
<evidence type="ECO:0000256" key="5">
    <source>
        <dbReference type="ARBA" id="ARBA00023186"/>
    </source>
</evidence>
<dbReference type="InterPro" id="IPR036410">
    <property type="entry name" value="HSP_DnaJ_Cys-rich_dom_sf"/>
</dbReference>
<dbReference type="GO" id="GO:0051082">
    <property type="term" value="F:unfolded protein binding"/>
    <property type="evidence" value="ECO:0007669"/>
    <property type="project" value="InterPro"/>
</dbReference>
<dbReference type="FunFam" id="2.10.230.10:FF:000002">
    <property type="entry name" value="Molecular chaperone DnaJ"/>
    <property type="match status" value="1"/>
</dbReference>
<dbReference type="InterPro" id="IPR036869">
    <property type="entry name" value="J_dom_sf"/>
</dbReference>
<sequence>MVTHAYEVLSDPVSRENYDRGGDSNPFGGGGFADFGDIFSTFFGGGQSSRGPRSRSERGQDALLRLDVELADVIFGIEKEVEFDTAAVCETCSGSCCQPGTSPVTCDICGGAGVINRTVRSLLGNVMTQAPCGSCRGFGTVIATPCTTCQGHGRVRARKTVTIDVPAGVDSGVRLHLPGSGEVGPAGGASGDLFIEILVRSNDVFNRLKDDLLCTVDVSMADAILGTTFTFEALDGPVDVEIKPGAQSADVIVIRDRGIGRLRGNGRGDLRIGLHVLTPTKLSAKEKELIASFASSRKAQPPVLGSFQQGLFAKLRDRFL</sequence>
<reference evidence="7" key="1">
    <citation type="submission" date="2020-05" db="EMBL/GenBank/DDBJ databases">
        <authorList>
            <person name="Chiriac C."/>
            <person name="Salcher M."/>
            <person name="Ghai R."/>
            <person name="Kavagutti S V."/>
        </authorList>
    </citation>
    <scope>NUCLEOTIDE SEQUENCE</scope>
</reference>
<dbReference type="SUPFAM" id="SSF46565">
    <property type="entry name" value="Chaperone J-domain"/>
    <property type="match status" value="1"/>
</dbReference>
<dbReference type="GO" id="GO:0042026">
    <property type="term" value="P:protein refolding"/>
    <property type="evidence" value="ECO:0007669"/>
    <property type="project" value="TreeGrafter"/>
</dbReference>
<feature type="domain" description="CR-type" evidence="6">
    <location>
        <begin position="76"/>
        <end position="158"/>
    </location>
</feature>
<protein>
    <submittedName>
        <fullName evidence="7">Unannotated protein</fullName>
    </submittedName>
</protein>
<dbReference type="SUPFAM" id="SSF49493">
    <property type="entry name" value="HSP40/DnaJ peptide-binding domain"/>
    <property type="match status" value="2"/>
</dbReference>
<dbReference type="Gene3D" id="1.10.287.110">
    <property type="entry name" value="DnaJ domain"/>
    <property type="match status" value="1"/>
</dbReference>
<name>A0A6J7FN73_9ZZZZ</name>
<keyword evidence="5" id="KW-0143">Chaperone</keyword>
<evidence type="ECO:0000256" key="1">
    <source>
        <dbReference type="ARBA" id="ARBA00022723"/>
    </source>
</evidence>
<evidence type="ECO:0000256" key="2">
    <source>
        <dbReference type="ARBA" id="ARBA00022737"/>
    </source>
</evidence>
<dbReference type="InterPro" id="IPR008971">
    <property type="entry name" value="HSP40/DnaJ_pept-bd"/>
</dbReference>
<dbReference type="GO" id="GO:0005737">
    <property type="term" value="C:cytoplasm"/>
    <property type="evidence" value="ECO:0007669"/>
    <property type="project" value="TreeGrafter"/>
</dbReference>
<dbReference type="Pfam" id="PF01556">
    <property type="entry name" value="DnaJ_C"/>
    <property type="match status" value="1"/>
</dbReference>
<keyword evidence="4" id="KW-0862">Zinc</keyword>
<organism evidence="7">
    <name type="scientific">freshwater metagenome</name>
    <dbReference type="NCBI Taxonomy" id="449393"/>
    <lineage>
        <taxon>unclassified sequences</taxon>
        <taxon>metagenomes</taxon>
        <taxon>ecological metagenomes</taxon>
    </lineage>
</organism>
<dbReference type="Pfam" id="PF00684">
    <property type="entry name" value="DnaJ_CXXCXGXG"/>
    <property type="match status" value="1"/>
</dbReference>
<dbReference type="InterPro" id="IPR001305">
    <property type="entry name" value="HSP_DnaJ_Cys-rich_dom"/>
</dbReference>
<dbReference type="CDD" id="cd10747">
    <property type="entry name" value="DnaJ_C"/>
    <property type="match status" value="1"/>
</dbReference>
<dbReference type="PANTHER" id="PTHR43096:SF48">
    <property type="entry name" value="CHAPERONE PROTEIN DNAJ"/>
    <property type="match status" value="1"/>
</dbReference>
<dbReference type="AlphaFoldDB" id="A0A6J7FN73"/>
<dbReference type="SUPFAM" id="SSF57938">
    <property type="entry name" value="DnaJ/Hsp40 cysteine-rich domain"/>
    <property type="match status" value="1"/>
</dbReference>
<dbReference type="PROSITE" id="PS51188">
    <property type="entry name" value="ZF_CR"/>
    <property type="match status" value="1"/>
</dbReference>
<dbReference type="GO" id="GO:0008270">
    <property type="term" value="F:zinc ion binding"/>
    <property type="evidence" value="ECO:0007669"/>
    <property type="project" value="UniProtKB-KW"/>
</dbReference>
<keyword evidence="1" id="KW-0479">Metal-binding</keyword>
<keyword evidence="2" id="KW-0677">Repeat</keyword>
<accession>A0A6J7FN73</accession>
<proteinExistence type="predicted"/>
<dbReference type="Gene3D" id="2.60.260.20">
    <property type="entry name" value="Urease metallochaperone UreE, N-terminal domain"/>
    <property type="match status" value="2"/>
</dbReference>
<dbReference type="EMBL" id="CAFBMB010000043">
    <property type="protein sequence ID" value="CAB4896986.1"/>
    <property type="molecule type" value="Genomic_DNA"/>
</dbReference>
<dbReference type="CDD" id="cd10719">
    <property type="entry name" value="DnaJ_zf"/>
    <property type="match status" value="1"/>
</dbReference>
<dbReference type="Gene3D" id="2.10.230.10">
    <property type="entry name" value="Heat shock protein DnaJ, cysteine-rich domain"/>
    <property type="match status" value="1"/>
</dbReference>
<evidence type="ECO:0000313" key="7">
    <source>
        <dbReference type="EMBL" id="CAB4896986.1"/>
    </source>
</evidence>
<evidence type="ECO:0000256" key="4">
    <source>
        <dbReference type="ARBA" id="ARBA00022833"/>
    </source>
</evidence>
<gene>
    <name evidence="7" type="ORF">UFOPK3516_00738</name>
</gene>
<keyword evidence="3" id="KW-0863">Zinc-finger</keyword>
<dbReference type="PANTHER" id="PTHR43096">
    <property type="entry name" value="DNAJ HOMOLOG 1, MITOCHONDRIAL-RELATED"/>
    <property type="match status" value="1"/>
</dbReference>
<evidence type="ECO:0000259" key="6">
    <source>
        <dbReference type="PROSITE" id="PS51188"/>
    </source>
</evidence>
<dbReference type="GO" id="GO:0031072">
    <property type="term" value="F:heat shock protein binding"/>
    <property type="evidence" value="ECO:0007669"/>
    <property type="project" value="InterPro"/>
</dbReference>
<dbReference type="InterPro" id="IPR002939">
    <property type="entry name" value="DnaJ_C"/>
</dbReference>